<evidence type="ECO:0000313" key="2">
    <source>
        <dbReference type="EMBL" id="SOC30421.1"/>
    </source>
</evidence>
<name>A0A285TXC0_9PROT</name>
<dbReference type="Proteomes" id="UP000219068">
    <property type="component" value="Unassembled WGS sequence"/>
</dbReference>
<dbReference type="AlphaFoldDB" id="A0A285TXC0"/>
<dbReference type="RefSeq" id="WP_097053596.1">
    <property type="nucleotide sequence ID" value="NZ_OBMM01000009.1"/>
</dbReference>
<protein>
    <submittedName>
        <fullName evidence="2">Uncharacterized protein</fullName>
    </submittedName>
</protein>
<sequence>MSRLVPALPTQDNSSDEFVIRVLESTLDDTHVIFQKGGELPGYLVAHPTKRPCCVIVVEEMQEYDFDSETFGDLYLPDIADGLALSFAGRPNAILFLKDTPRPDFPTDPNILFQGELDGVGDAVSSNEGQALGEEGMAALFRRLAPRATPYKPGEVTGKQLKWRSAFEKGTVNLSKDDVPTEHVDEHGRKKAVQADVKASKDSAVQTAPVATLVGSQAIKEQVPDIKDDDPLILLIRNAVENRCQFDPIYVAGVQLSHVDVAAPDFLLPALLISAAEDWAPVVASNEGKGGFYVRLRTDPNALMGYKVVSISPATKFLLMMPIIDKLSSAQKDRTNEEGVEYLLDDMVLQFTRWLAKHHFDTEFAVDIDVRVAFSV</sequence>
<organism evidence="2 3">
    <name type="scientific">Thalassospira xiamenensis</name>
    <dbReference type="NCBI Taxonomy" id="220697"/>
    <lineage>
        <taxon>Bacteria</taxon>
        <taxon>Pseudomonadati</taxon>
        <taxon>Pseudomonadota</taxon>
        <taxon>Alphaproteobacteria</taxon>
        <taxon>Rhodospirillales</taxon>
        <taxon>Thalassospiraceae</taxon>
        <taxon>Thalassospira</taxon>
    </lineage>
</organism>
<evidence type="ECO:0000256" key="1">
    <source>
        <dbReference type="SAM" id="MobiDB-lite"/>
    </source>
</evidence>
<feature type="region of interest" description="Disordered" evidence="1">
    <location>
        <begin position="176"/>
        <end position="198"/>
    </location>
</feature>
<evidence type="ECO:0000313" key="3">
    <source>
        <dbReference type="Proteomes" id="UP000219068"/>
    </source>
</evidence>
<proteinExistence type="predicted"/>
<feature type="compositionally biased region" description="Basic and acidic residues" evidence="1">
    <location>
        <begin position="176"/>
        <end position="188"/>
    </location>
</feature>
<reference evidence="2 3" key="1">
    <citation type="submission" date="2017-08" db="EMBL/GenBank/DDBJ databases">
        <authorList>
            <person name="de Groot N.N."/>
        </authorList>
    </citation>
    <scope>NUCLEOTIDE SEQUENCE [LARGE SCALE GENOMIC DNA]</scope>
    <source>
        <strain evidence="2 3">USBA 78</strain>
    </source>
</reference>
<dbReference type="EMBL" id="OBMM01000009">
    <property type="protein sequence ID" value="SOC30421.1"/>
    <property type="molecule type" value="Genomic_DNA"/>
</dbReference>
<accession>A0A285TXC0</accession>
<gene>
    <name evidence="2" type="ORF">SAMN05428964_10937</name>
</gene>